<sequence length="77" mass="8766">MKGDISRARALQQYSVEIVKILIKHGGGVRGGKAIMKTLGINCGDCRSPITPFTQEEYNQIKEELREINFFKRIEIK</sequence>
<organism evidence="1">
    <name type="scientific">bioreactor metagenome</name>
    <dbReference type="NCBI Taxonomy" id="1076179"/>
    <lineage>
        <taxon>unclassified sequences</taxon>
        <taxon>metagenomes</taxon>
        <taxon>ecological metagenomes</taxon>
    </lineage>
</organism>
<dbReference type="InterPro" id="IPR013785">
    <property type="entry name" value="Aldolase_TIM"/>
</dbReference>
<dbReference type="EMBL" id="VSSQ01034599">
    <property type="protein sequence ID" value="MPM86605.1"/>
    <property type="molecule type" value="Genomic_DNA"/>
</dbReference>
<dbReference type="AlphaFoldDB" id="A0A645DBP1"/>
<evidence type="ECO:0008006" key="2">
    <source>
        <dbReference type="Google" id="ProtNLM"/>
    </source>
</evidence>
<reference evidence="1" key="1">
    <citation type="submission" date="2019-08" db="EMBL/GenBank/DDBJ databases">
        <authorList>
            <person name="Kucharzyk K."/>
            <person name="Murdoch R.W."/>
            <person name="Higgins S."/>
            <person name="Loffler F."/>
        </authorList>
    </citation>
    <scope>NUCLEOTIDE SEQUENCE</scope>
</reference>
<dbReference type="SUPFAM" id="SSF51569">
    <property type="entry name" value="Aldolase"/>
    <property type="match status" value="1"/>
</dbReference>
<dbReference type="Pfam" id="PF00701">
    <property type="entry name" value="DHDPS"/>
    <property type="match status" value="1"/>
</dbReference>
<proteinExistence type="predicted"/>
<accession>A0A645DBP1</accession>
<name>A0A645DBP1_9ZZZZ</name>
<comment type="caution">
    <text evidence="1">The sequence shown here is derived from an EMBL/GenBank/DDBJ whole genome shotgun (WGS) entry which is preliminary data.</text>
</comment>
<dbReference type="GO" id="GO:0016829">
    <property type="term" value="F:lyase activity"/>
    <property type="evidence" value="ECO:0007669"/>
    <property type="project" value="InterPro"/>
</dbReference>
<dbReference type="Gene3D" id="3.20.20.70">
    <property type="entry name" value="Aldolase class I"/>
    <property type="match status" value="1"/>
</dbReference>
<gene>
    <name evidence="1" type="ORF">SDC9_133695</name>
</gene>
<evidence type="ECO:0000313" key="1">
    <source>
        <dbReference type="EMBL" id="MPM86605.1"/>
    </source>
</evidence>
<protein>
    <recommendedName>
        <fullName evidence="2">N-acetylneuraminate lyase</fullName>
    </recommendedName>
</protein>
<dbReference type="InterPro" id="IPR002220">
    <property type="entry name" value="DapA-like"/>
</dbReference>